<protein>
    <submittedName>
        <fullName evidence="1">Uncharacterized protein</fullName>
    </submittedName>
</protein>
<gene>
    <name evidence="1" type="ORF">SS50377_12102</name>
    <name evidence="2" type="ORF">SS50377_26427</name>
</gene>
<sequence>MRTCKVKFQGLFFKREYMSQANIIGSKIFVSSKSSSYKIDKADCNVNMLFSQNSVIYTDKKQRLSIEMSIENSLPIEYEQEEVIELRFDPNGIQSYRNSGVDMQ</sequence>
<evidence type="ECO:0000313" key="1">
    <source>
        <dbReference type="EMBL" id="EST47706.1"/>
    </source>
</evidence>
<reference evidence="1 2" key="1">
    <citation type="journal article" date="2014" name="PLoS Genet.">
        <title>The Genome of Spironucleus salmonicida Highlights a Fish Pathogen Adapted to Fluctuating Environments.</title>
        <authorList>
            <person name="Xu F."/>
            <person name="Jerlstrom-Hultqvist J."/>
            <person name="Einarsson E."/>
            <person name="Astvaldsson A."/>
            <person name="Svard S.G."/>
            <person name="Andersson J.O."/>
        </authorList>
    </citation>
    <scope>NUCLEOTIDE SEQUENCE</scope>
    <source>
        <strain evidence="2">ATCC 50377</strain>
    </source>
</reference>
<organism evidence="1">
    <name type="scientific">Spironucleus salmonicida</name>
    <dbReference type="NCBI Taxonomy" id="348837"/>
    <lineage>
        <taxon>Eukaryota</taxon>
        <taxon>Metamonada</taxon>
        <taxon>Diplomonadida</taxon>
        <taxon>Hexamitidae</taxon>
        <taxon>Hexamitinae</taxon>
        <taxon>Spironucleus</taxon>
    </lineage>
</organism>
<keyword evidence="3" id="KW-1185">Reference proteome</keyword>
<dbReference type="EMBL" id="KI546035">
    <property type="protein sequence ID" value="EST47706.1"/>
    <property type="molecule type" value="Genomic_DNA"/>
</dbReference>
<evidence type="ECO:0000313" key="3">
    <source>
        <dbReference type="Proteomes" id="UP000018208"/>
    </source>
</evidence>
<dbReference type="VEuPathDB" id="GiardiaDB:SS50377_26427"/>
<name>V6LVJ1_9EUKA</name>
<dbReference type="EMBL" id="AUWU02000006">
    <property type="protein sequence ID" value="KAH0572218.1"/>
    <property type="molecule type" value="Genomic_DNA"/>
</dbReference>
<dbReference type="Proteomes" id="UP000018208">
    <property type="component" value="Unassembled WGS sequence"/>
</dbReference>
<accession>V6LVJ1</accession>
<reference evidence="2" key="2">
    <citation type="submission" date="2020-12" db="EMBL/GenBank/DDBJ databases">
        <title>New Spironucleus salmonicida genome in near-complete chromosomes.</title>
        <authorList>
            <person name="Xu F."/>
            <person name="Kurt Z."/>
            <person name="Jimenez-Gonzalez A."/>
            <person name="Astvaldsson A."/>
            <person name="Andersson J.O."/>
            <person name="Svard S.G."/>
        </authorList>
    </citation>
    <scope>NUCLEOTIDE SEQUENCE</scope>
    <source>
        <strain evidence="2">ATCC 50377</strain>
    </source>
</reference>
<evidence type="ECO:0000313" key="2">
    <source>
        <dbReference type="EMBL" id="KAH0572218.1"/>
    </source>
</evidence>
<dbReference type="AlphaFoldDB" id="V6LVJ1"/>
<proteinExistence type="predicted"/>